<keyword evidence="2" id="KW-1185">Reference proteome</keyword>
<reference evidence="1 2" key="1">
    <citation type="submission" date="2018-11" db="EMBL/GenBank/DDBJ databases">
        <title>Genome sequence of Mycoplasma struthionis sp. nov.</title>
        <authorList>
            <person name="Spergser J."/>
        </authorList>
    </citation>
    <scope>NUCLEOTIDE SEQUENCE [LARGE SCALE GENOMIC DNA]</scope>
    <source>
        <strain evidence="1 2">237IA</strain>
    </source>
</reference>
<dbReference type="Pfam" id="PF10896">
    <property type="entry name" value="DUF2714"/>
    <property type="match status" value="1"/>
</dbReference>
<organism evidence="1 2">
    <name type="scientific">Mycoplasma struthionis</name>
    <dbReference type="NCBI Taxonomy" id="538220"/>
    <lineage>
        <taxon>Bacteria</taxon>
        <taxon>Bacillati</taxon>
        <taxon>Mycoplasmatota</taxon>
        <taxon>Mollicutes</taxon>
        <taxon>Mycoplasmataceae</taxon>
        <taxon>Mycoplasma</taxon>
    </lineage>
</organism>
<evidence type="ECO:0000313" key="1">
    <source>
        <dbReference type="EMBL" id="AZG68623.1"/>
    </source>
</evidence>
<protein>
    <submittedName>
        <fullName evidence="1">DUF2714 domain-containing protein</fullName>
    </submittedName>
</protein>
<accession>A0A3G8LG36</accession>
<dbReference type="Proteomes" id="UP000275883">
    <property type="component" value="Chromosome"/>
</dbReference>
<evidence type="ECO:0000313" key="2">
    <source>
        <dbReference type="Proteomes" id="UP000275883"/>
    </source>
</evidence>
<dbReference type="KEGG" id="mstr:EGN60_01405"/>
<dbReference type="EMBL" id="CP034044">
    <property type="protein sequence ID" value="AZG68623.1"/>
    <property type="molecule type" value="Genomic_DNA"/>
</dbReference>
<dbReference type="RefSeq" id="WP_124724318.1">
    <property type="nucleotide sequence ID" value="NZ_CP034044.1"/>
</dbReference>
<dbReference type="AlphaFoldDB" id="A0A3G8LG36"/>
<name>A0A3G8LG36_9MOLU</name>
<gene>
    <name evidence="1" type="ORF">EGN60_01405</name>
</gene>
<dbReference type="InterPro" id="IPR021222">
    <property type="entry name" value="DUF2714"/>
</dbReference>
<proteinExistence type="predicted"/>
<sequence length="175" mass="20458">MTKAEEKQIQKLLVDSLKGALENWDNVINEFNTIKKANNLISYKALMNQLNFLYPTRDYEELIENIFEQAKKAWKEDKDIIFRSFVLSKERNERYSLLFLVPTLKKESQANVSAFSLVNSSDPVVQKILDSINEIIEKHITSSPIEIFSNLIIYRLPESKLIKVTFGKEYLTNEY</sequence>